<dbReference type="EMBL" id="FOQU01000010">
    <property type="protein sequence ID" value="SFJ75379.1"/>
    <property type="molecule type" value="Genomic_DNA"/>
</dbReference>
<evidence type="ECO:0000313" key="3">
    <source>
        <dbReference type="Proteomes" id="UP000199548"/>
    </source>
</evidence>
<dbReference type="Proteomes" id="UP000199548">
    <property type="component" value="Unassembled WGS sequence"/>
</dbReference>
<proteinExistence type="predicted"/>
<dbReference type="Pfam" id="PF13340">
    <property type="entry name" value="DUF4096"/>
    <property type="match status" value="1"/>
</dbReference>
<dbReference type="InterPro" id="IPR025161">
    <property type="entry name" value="IS402-like_dom"/>
</dbReference>
<dbReference type="PANTHER" id="PTHR46637:SF1">
    <property type="entry name" value="BLL5188 PROTEIN"/>
    <property type="match status" value="1"/>
</dbReference>
<evidence type="ECO:0000259" key="1">
    <source>
        <dbReference type="Pfam" id="PF13340"/>
    </source>
</evidence>
<name>A0A1I3TYK5_9BURK</name>
<dbReference type="PANTHER" id="PTHR46637">
    <property type="entry name" value="TIS1421-TRANSPOSASE PROTEIN A"/>
    <property type="match status" value="1"/>
</dbReference>
<sequence length="103" mass="12212">MPTLPLSDDAWSQVRHLFPYSDARRFGRASRDPREVLNAVLWVVTQHERWQHLPADYPPSQTCYIKWLQWTRAGIMSEALLLLDLYSETEQQLERQLEEEQTA</sequence>
<accession>A0A1I3TYK5</accession>
<dbReference type="STRING" id="420953.SAMN05192543_110182"/>
<feature type="domain" description="Insertion element IS402-like" evidence="1">
    <location>
        <begin position="6"/>
        <end position="78"/>
    </location>
</feature>
<evidence type="ECO:0000313" key="2">
    <source>
        <dbReference type="EMBL" id="SFJ75379.1"/>
    </source>
</evidence>
<protein>
    <submittedName>
        <fullName evidence="2">Putative transposase of IS4/5 family</fullName>
    </submittedName>
</protein>
<dbReference type="AlphaFoldDB" id="A0A1I3TYK5"/>
<reference evidence="2 3" key="1">
    <citation type="submission" date="2016-10" db="EMBL/GenBank/DDBJ databases">
        <authorList>
            <person name="de Groot N.N."/>
        </authorList>
    </citation>
    <scope>NUCLEOTIDE SEQUENCE [LARGE SCALE GENOMIC DNA]</scope>
    <source>
        <strain evidence="2 3">LMG 23650</strain>
    </source>
</reference>
<keyword evidence="3" id="KW-1185">Reference proteome</keyword>
<dbReference type="InterPro" id="IPR052909">
    <property type="entry name" value="Transposase_6_like"/>
</dbReference>
<gene>
    <name evidence="2" type="ORF">SAMN05192543_110182</name>
</gene>
<organism evidence="2 3">
    <name type="scientific">Paraburkholderia megapolitana</name>
    <dbReference type="NCBI Taxonomy" id="420953"/>
    <lineage>
        <taxon>Bacteria</taxon>
        <taxon>Pseudomonadati</taxon>
        <taxon>Pseudomonadota</taxon>
        <taxon>Betaproteobacteria</taxon>
        <taxon>Burkholderiales</taxon>
        <taxon>Burkholderiaceae</taxon>
        <taxon>Paraburkholderia</taxon>
    </lineage>
</organism>
<dbReference type="RefSeq" id="WP_218161342.1">
    <property type="nucleotide sequence ID" value="NZ_CP041745.1"/>
</dbReference>